<evidence type="ECO:0000256" key="3">
    <source>
        <dbReference type="ARBA" id="ARBA00022692"/>
    </source>
</evidence>
<dbReference type="InterPro" id="IPR017039">
    <property type="entry name" value="Virul_fac_BrkB"/>
</dbReference>
<feature type="transmembrane region" description="Helical" evidence="6">
    <location>
        <begin position="266"/>
        <end position="285"/>
    </location>
</feature>
<evidence type="ECO:0000256" key="5">
    <source>
        <dbReference type="ARBA" id="ARBA00023136"/>
    </source>
</evidence>
<dbReference type="PIRSF" id="PIRSF035875">
    <property type="entry name" value="RNase_BN"/>
    <property type="match status" value="1"/>
</dbReference>
<dbReference type="GO" id="GO:0005886">
    <property type="term" value="C:plasma membrane"/>
    <property type="evidence" value="ECO:0007669"/>
    <property type="project" value="UniProtKB-SubCell"/>
</dbReference>
<evidence type="ECO:0000256" key="1">
    <source>
        <dbReference type="ARBA" id="ARBA00004651"/>
    </source>
</evidence>
<proteinExistence type="predicted"/>
<dbReference type="AlphaFoldDB" id="A0A7C4Q4I1"/>
<feature type="transmembrane region" description="Helical" evidence="6">
    <location>
        <begin position="223"/>
        <end position="246"/>
    </location>
</feature>
<feature type="transmembrane region" description="Helical" evidence="6">
    <location>
        <begin position="45"/>
        <end position="68"/>
    </location>
</feature>
<feature type="transmembrane region" description="Helical" evidence="6">
    <location>
        <begin position="146"/>
        <end position="172"/>
    </location>
</feature>
<gene>
    <name evidence="7" type="ORF">ENT17_06280</name>
</gene>
<keyword evidence="4 6" id="KW-1133">Transmembrane helix</keyword>
<feature type="transmembrane region" description="Helical" evidence="6">
    <location>
        <begin position="106"/>
        <end position="126"/>
    </location>
</feature>
<evidence type="ECO:0000313" key="7">
    <source>
        <dbReference type="EMBL" id="HGS87212.1"/>
    </source>
</evidence>
<keyword evidence="3 6" id="KW-0812">Transmembrane</keyword>
<keyword evidence="2" id="KW-1003">Cell membrane</keyword>
<evidence type="ECO:0000256" key="2">
    <source>
        <dbReference type="ARBA" id="ARBA00022475"/>
    </source>
</evidence>
<dbReference type="PANTHER" id="PTHR30213:SF0">
    <property type="entry name" value="UPF0761 MEMBRANE PROTEIN YIHY"/>
    <property type="match status" value="1"/>
</dbReference>
<comment type="caution">
    <text evidence="7">The sequence shown here is derived from an EMBL/GenBank/DDBJ whole genome shotgun (WGS) entry which is preliminary data.</text>
</comment>
<accession>A0A7C4Q4I1</accession>
<reference evidence="7" key="1">
    <citation type="journal article" date="2020" name="mSystems">
        <title>Genome- and Community-Level Interaction Insights into Carbon Utilization and Element Cycling Functions of Hydrothermarchaeota in Hydrothermal Sediment.</title>
        <authorList>
            <person name="Zhou Z."/>
            <person name="Liu Y."/>
            <person name="Xu W."/>
            <person name="Pan J."/>
            <person name="Luo Z.H."/>
            <person name="Li M."/>
        </authorList>
    </citation>
    <scope>NUCLEOTIDE SEQUENCE [LARGE SCALE GENOMIC DNA]</scope>
    <source>
        <strain evidence="7">SpSt-556</strain>
    </source>
</reference>
<dbReference type="PANTHER" id="PTHR30213">
    <property type="entry name" value="INNER MEMBRANE PROTEIN YHJD"/>
    <property type="match status" value="1"/>
</dbReference>
<dbReference type="Pfam" id="PF03631">
    <property type="entry name" value="Virul_fac_BrkB"/>
    <property type="match status" value="1"/>
</dbReference>
<organism evidence="7">
    <name type="scientific">Bellilinea caldifistulae</name>
    <dbReference type="NCBI Taxonomy" id="360411"/>
    <lineage>
        <taxon>Bacteria</taxon>
        <taxon>Bacillati</taxon>
        <taxon>Chloroflexota</taxon>
        <taxon>Anaerolineae</taxon>
        <taxon>Anaerolineales</taxon>
        <taxon>Anaerolineaceae</taxon>
        <taxon>Bellilinea</taxon>
    </lineage>
</organism>
<comment type="subcellular location">
    <subcellularLocation>
        <location evidence="1">Cell membrane</location>
        <topology evidence="1">Multi-pass membrane protein</topology>
    </subcellularLocation>
</comment>
<dbReference type="NCBIfam" id="TIGR00765">
    <property type="entry name" value="yihY_not_rbn"/>
    <property type="match status" value="1"/>
</dbReference>
<name>A0A7C4Q4I1_9CHLR</name>
<feature type="transmembrane region" description="Helical" evidence="6">
    <location>
        <begin position="192"/>
        <end position="211"/>
    </location>
</feature>
<evidence type="ECO:0000256" key="6">
    <source>
        <dbReference type="SAM" id="Phobius"/>
    </source>
</evidence>
<evidence type="ECO:0000256" key="4">
    <source>
        <dbReference type="ARBA" id="ARBA00022989"/>
    </source>
</evidence>
<keyword evidence="5 6" id="KW-0472">Membrane</keyword>
<dbReference type="EMBL" id="DSXR01000061">
    <property type="protein sequence ID" value="HGS87212.1"/>
    <property type="molecule type" value="Genomic_DNA"/>
</dbReference>
<protein>
    <submittedName>
        <fullName evidence="7">YihY/virulence factor BrkB family protein</fullName>
    </submittedName>
</protein>
<sequence>MVDLKQAILPYYLRLNRFSRGTIEIIRVTLKNFTLARGSEAAASLAYYALFSLFPLLLILISVAGFILKREDAYQAVLTLVFQALPNAEPLIERNLQVILSRRGTIGVIGLLGAFWSASGFFNTLVRNINHAWLNLKPRDVIRTRLLALGMIGMIILLLVLSLLSTAVFNLIRIFDQVFLNGDHLENTVIYPYLRVLIPAFFTFLMFLIIYRWIPNTKVRWRACMWGSLWTSVAWELAKFGFSAYLSSGLAQYEILYGSLGTVLALMFYIYLSCTIILLGAHLTATIDQRKPRRTLHPSTESQQKETAA</sequence>